<dbReference type="AlphaFoldDB" id="A0A1Q2L651"/>
<geneLocation type="plasmid" evidence="1 2">
    <name>unnamed2</name>
</geneLocation>
<dbReference type="KEGG" id="pmar:B0X71_20555"/>
<dbReference type="EMBL" id="CP019642">
    <property type="protein sequence ID" value="AQQ55567.1"/>
    <property type="molecule type" value="Genomic_DNA"/>
</dbReference>
<reference evidence="1 2" key="1">
    <citation type="submission" date="2017-02" db="EMBL/GenBank/DDBJ databases">
        <title>The complete genomic sequence of a novel cold adapted crude oil-degrading bacterium Planococcus qaidamina Y42.</title>
        <authorList>
            <person name="Yang R."/>
        </authorList>
    </citation>
    <scope>NUCLEOTIDE SEQUENCE [LARGE SCALE GENOMIC DNA]</scope>
    <source>
        <strain evidence="1 2">Y42</strain>
        <plasmid evidence="1 2">unnamed2</plasmid>
    </source>
</reference>
<dbReference type="Proteomes" id="UP000188184">
    <property type="component" value="Plasmid unnamed2"/>
</dbReference>
<proteinExistence type="predicted"/>
<keyword evidence="1" id="KW-0614">Plasmid</keyword>
<protein>
    <submittedName>
        <fullName evidence="1">Uncharacterized protein</fullName>
    </submittedName>
</protein>
<sequence>MSERKVKSDLYKTWENYGSPNELMEPTTILKFLEEIILRTDGDLNVDYYGGGYADQLHSVKREGQFFYLYWKNFESYLQEGEVSSFQAMEMAMFGNNVYVYQAVDIKSLKFIDYSYELYIVVNCRYFTKKELKKEIMEKNCISKEEIVEIDTPHYIEFIFVDQKKFSHSCQMIPFPINSLLIQEKINPLEDEQSQEIMRQVTFNEFVFSLSTWKAEFLELTDYEDERKMKGLGNEIRTETERLLKYYVLSNTRYGNEEYEVLKPLYDNLLSSYAHLNLGDIVKVLGKMEINIPKSFIISLNNLSHDSGRTPYKKEIEEALSHFEEIIIKCFE</sequence>
<gene>
    <name evidence="1" type="ORF">B0X71_20555</name>
</gene>
<dbReference type="OrthoDB" id="9809803at2"/>
<dbReference type="RefSeq" id="WP_077591406.1">
    <property type="nucleotide sequence ID" value="NZ_CP019642.1"/>
</dbReference>
<evidence type="ECO:0000313" key="1">
    <source>
        <dbReference type="EMBL" id="AQQ55567.1"/>
    </source>
</evidence>
<organism evidence="1 2">
    <name type="scientific">Planococcus lenghuensis</name>
    <dbReference type="NCBI Taxonomy" id="2213202"/>
    <lineage>
        <taxon>Bacteria</taxon>
        <taxon>Bacillati</taxon>
        <taxon>Bacillota</taxon>
        <taxon>Bacilli</taxon>
        <taxon>Bacillales</taxon>
        <taxon>Caryophanaceae</taxon>
        <taxon>Planococcus</taxon>
    </lineage>
</organism>
<evidence type="ECO:0000313" key="2">
    <source>
        <dbReference type="Proteomes" id="UP000188184"/>
    </source>
</evidence>
<keyword evidence="2" id="KW-1185">Reference proteome</keyword>
<name>A0A1Q2L651_9BACL</name>
<accession>A0A1Q2L651</accession>